<evidence type="ECO:0000313" key="1">
    <source>
        <dbReference type="EMBL" id="MBK1871556.1"/>
    </source>
</evidence>
<protein>
    <submittedName>
        <fullName evidence="1">Uncharacterized protein</fullName>
    </submittedName>
</protein>
<sequence length="61" mass="6871">MKNITVGFPIFGLLGLLFIYLKLTGTIAWSWWLVLLPLYGPAAVALVFVALFVILYWLASR</sequence>
<dbReference type="Proteomes" id="UP000616151">
    <property type="component" value="Unassembled WGS sequence"/>
</dbReference>
<keyword evidence="2" id="KW-1185">Reference proteome</keyword>
<accession>A0ACC5RFR2</accession>
<comment type="caution">
    <text evidence="1">The sequence shown here is derived from an EMBL/GenBank/DDBJ whole genome shotgun (WGS) entry which is preliminary data.</text>
</comment>
<dbReference type="EMBL" id="JAENHL010000009">
    <property type="protein sequence ID" value="MBK1871556.1"/>
    <property type="molecule type" value="Genomic_DNA"/>
</dbReference>
<reference evidence="1" key="1">
    <citation type="submission" date="2021-01" db="EMBL/GenBank/DDBJ databases">
        <authorList>
            <person name="Sun Q."/>
        </authorList>
    </citation>
    <scope>NUCLEOTIDE SEQUENCE</scope>
    <source>
        <strain evidence="1">YIM B02566</strain>
    </source>
</reference>
<proteinExistence type="predicted"/>
<name>A0ACC5RFR2_9HYPH</name>
<gene>
    <name evidence="1" type="ORF">JHL16_34640</name>
</gene>
<evidence type="ECO:0000313" key="2">
    <source>
        <dbReference type="Proteomes" id="UP000616151"/>
    </source>
</evidence>
<organism evidence="1 2">
    <name type="scientific">Taklimakanibacter albus</name>
    <dbReference type="NCBI Taxonomy" id="2800327"/>
    <lineage>
        <taxon>Bacteria</taxon>
        <taxon>Pseudomonadati</taxon>
        <taxon>Pseudomonadota</taxon>
        <taxon>Alphaproteobacteria</taxon>
        <taxon>Hyphomicrobiales</taxon>
        <taxon>Aestuariivirgaceae</taxon>
        <taxon>Taklimakanibacter</taxon>
    </lineage>
</organism>